<evidence type="ECO:0000256" key="3">
    <source>
        <dbReference type="ARBA" id="ARBA00022448"/>
    </source>
</evidence>
<dbReference type="InterPro" id="IPR009038">
    <property type="entry name" value="GOLD_dom"/>
</dbReference>
<feature type="region of interest" description="Disordered" evidence="8">
    <location>
        <begin position="49"/>
        <end position="84"/>
    </location>
</feature>
<feature type="compositionally biased region" description="Basic and acidic residues" evidence="8">
    <location>
        <begin position="290"/>
        <end position="301"/>
    </location>
</feature>
<dbReference type="InterPro" id="IPR036598">
    <property type="entry name" value="GOLD_dom_sf"/>
</dbReference>
<dbReference type="GO" id="GO:0120009">
    <property type="term" value="P:intermembrane lipid transfer"/>
    <property type="evidence" value="ECO:0007669"/>
    <property type="project" value="UniProtKB-ARBA"/>
</dbReference>
<evidence type="ECO:0000256" key="7">
    <source>
        <dbReference type="ARBA" id="ARBA00023121"/>
    </source>
</evidence>
<dbReference type="GO" id="GO:0032934">
    <property type="term" value="F:sterol binding"/>
    <property type="evidence" value="ECO:0007669"/>
    <property type="project" value="TreeGrafter"/>
</dbReference>
<dbReference type="Gene3D" id="2.40.160.120">
    <property type="match status" value="1"/>
</dbReference>
<dbReference type="GO" id="GO:0030011">
    <property type="term" value="P:maintenance of cell polarity"/>
    <property type="evidence" value="ECO:0007669"/>
    <property type="project" value="TreeGrafter"/>
</dbReference>
<dbReference type="SMART" id="SM00233">
    <property type="entry name" value="PH"/>
    <property type="match status" value="1"/>
</dbReference>
<comment type="subcellular location">
    <subcellularLocation>
        <location evidence="1">Cytoplasm</location>
    </subcellularLocation>
</comment>
<dbReference type="PANTHER" id="PTHR10972:SF203">
    <property type="entry name" value="OXYSTEROL-BINDING PROTEIN HOMOLOG 3"/>
    <property type="match status" value="1"/>
</dbReference>
<feature type="compositionally biased region" description="Polar residues" evidence="8">
    <location>
        <begin position="167"/>
        <end position="177"/>
    </location>
</feature>
<feature type="domain" description="GOLD" evidence="10">
    <location>
        <begin position="1"/>
        <end position="147"/>
    </location>
</feature>
<feature type="compositionally biased region" description="Polar residues" evidence="8">
    <location>
        <begin position="395"/>
        <end position="404"/>
    </location>
</feature>
<protein>
    <submittedName>
        <fullName evidence="11">Oxysterol-binding protein</fullName>
    </submittedName>
</protein>
<dbReference type="GO" id="GO:0006887">
    <property type="term" value="P:exocytosis"/>
    <property type="evidence" value="ECO:0007669"/>
    <property type="project" value="TreeGrafter"/>
</dbReference>
<evidence type="ECO:0000256" key="4">
    <source>
        <dbReference type="ARBA" id="ARBA00022490"/>
    </source>
</evidence>
<comment type="caution">
    <text evidence="11">The sequence shown here is derived from an EMBL/GenBank/DDBJ whole genome shotgun (WGS) entry which is preliminary data.</text>
</comment>
<dbReference type="FunFam" id="2.30.29.30:FF:000369">
    <property type="entry name" value="Oxysterol binding protein"/>
    <property type="match status" value="1"/>
</dbReference>
<evidence type="ECO:0000256" key="1">
    <source>
        <dbReference type="ARBA" id="ARBA00004496"/>
    </source>
</evidence>
<evidence type="ECO:0000259" key="9">
    <source>
        <dbReference type="PROSITE" id="PS50003"/>
    </source>
</evidence>
<dbReference type="RefSeq" id="XP_056478856.1">
    <property type="nucleotide sequence ID" value="XM_056613815.1"/>
</dbReference>
<dbReference type="Pfam" id="PF15409">
    <property type="entry name" value="PH_8"/>
    <property type="match status" value="1"/>
</dbReference>
<dbReference type="GO" id="GO:0006897">
    <property type="term" value="P:endocytosis"/>
    <property type="evidence" value="ECO:0007669"/>
    <property type="project" value="TreeGrafter"/>
</dbReference>
<sequence>MAAMEELEIHSKSYFVRWVNVAAGHTISWSIQPHKKSVNFGIFKHPGQSASLGSQLPTSDSHGTDSTENLPATTTAQSGSRNQPSAVIDKLTGIGLKSIKWIGKCEADKISQGTHDVPTNEAGNYALVFDNTFSKQISKTVTLVLLTYPTGLQPHGSAPPSVARSHTGGSTDSLTQPKTRRRGNSRSTLNVQVSETSTSTLHTGQLQKRRRKRGQGWARRFFSLDFTSCTLSYYHDPNSSALRGAIPLSLAAVATNEKSREISIDSGTEIWHLRASNDQDFTSWKRALEKASSKEAPKENELAVAGPPELRLSLPQQPSPAEEEEWTRVESLVGRVSGSRDAVRRLAKDTDPKYLATPLPSPMERTRGRSPSPQPASNEAVSADPKRSFWKRKTSGNSNASSSKRPPGPEHTNSSSSGLVVPPAKPASISSHADGMEEVHDHLMAVLRDLDNVVTEFSTLLAESKQRRNPPRSTVSMAPRKSMESEDLEFFDAMDGGAASPLLTIQDSDDEGEKERPSTATEDVDDAPSDSEDEDSASVPQDSSSASPLFPARPKSLSPLPLDAIRRRQNILAPTVLPPSLIGFLRKNVGKDLSQISMPVSANEPLSLLQRAAEICEYSSLLDKAVQISDSAERLMYITAFAVSSLSSNRVRERSIRKPFNPMLGETYELVREDQGFRFIAEKVSHRPVQLAYQADSREWSLAQSPMPSQKFWGKSAEITTEGRVRITLHATGERFSWTPATSFLRNIIAGEKYVEPVGELTVANETTGQRTISTFKAGGMFSGRSEEVSTRAVDSYNKPLSLGLTGTWPTSLSLTRDGSPSGKPIWTAGPLVPSAPKHYGLTAFAAALNEITSIEDQHLPPTDSRLRPDQRALEDGDLDRAEEVKVQLEEGQRARRREMEAAGENWIPRWFTKVSDESNGEVVWKLKGGKDSYWDERAKGTWSGVVPVFDTK</sequence>
<evidence type="ECO:0000313" key="12">
    <source>
        <dbReference type="Proteomes" id="UP001149074"/>
    </source>
</evidence>
<feature type="compositionally biased region" description="Polar residues" evidence="8">
    <location>
        <begin position="369"/>
        <end position="380"/>
    </location>
</feature>
<keyword evidence="3" id="KW-0813">Transport</keyword>
<comment type="similarity">
    <text evidence="2">Belongs to the OSBP family.</text>
</comment>
<dbReference type="GeneID" id="81352794"/>
<accession>A0A9W9G295</accession>
<keyword evidence="12" id="KW-1185">Reference proteome</keyword>
<feature type="region of interest" description="Disordered" evidence="8">
    <location>
        <begin position="500"/>
        <end position="554"/>
    </location>
</feature>
<dbReference type="FunFam" id="2.40.160.120:FF:000013">
    <property type="entry name" value="Oxysterol binding protein"/>
    <property type="match status" value="1"/>
</dbReference>
<keyword evidence="5" id="KW-0597">Phosphoprotein</keyword>
<keyword evidence="4" id="KW-0963">Cytoplasm</keyword>
<dbReference type="OrthoDB" id="1854502at2759"/>
<dbReference type="SUPFAM" id="SSF50729">
    <property type="entry name" value="PH domain-like"/>
    <property type="match status" value="1"/>
</dbReference>
<dbReference type="CDD" id="cd13289">
    <property type="entry name" value="PH_Osh3p_yeast"/>
    <property type="match status" value="1"/>
</dbReference>
<feature type="region of interest" description="Disordered" evidence="8">
    <location>
        <begin position="462"/>
        <end position="484"/>
    </location>
</feature>
<evidence type="ECO:0000256" key="8">
    <source>
        <dbReference type="SAM" id="MobiDB-lite"/>
    </source>
</evidence>
<reference evidence="11" key="1">
    <citation type="submission" date="2022-11" db="EMBL/GenBank/DDBJ databases">
        <authorList>
            <person name="Petersen C."/>
        </authorList>
    </citation>
    <scope>NUCLEOTIDE SEQUENCE</scope>
    <source>
        <strain evidence="11">IBT 30761</strain>
    </source>
</reference>
<dbReference type="InterPro" id="IPR001849">
    <property type="entry name" value="PH_domain"/>
</dbReference>
<feature type="compositionally biased region" description="Acidic residues" evidence="8">
    <location>
        <begin position="522"/>
        <end position="536"/>
    </location>
</feature>
<gene>
    <name evidence="11" type="ORF">N7532_001321</name>
</gene>
<keyword evidence="6" id="KW-0445">Lipid transport</keyword>
<dbReference type="InterPro" id="IPR011993">
    <property type="entry name" value="PH-like_dom_sf"/>
</dbReference>
<organism evidence="11 12">
    <name type="scientific">Penicillium argentinense</name>
    <dbReference type="NCBI Taxonomy" id="1131581"/>
    <lineage>
        <taxon>Eukaryota</taxon>
        <taxon>Fungi</taxon>
        <taxon>Dikarya</taxon>
        <taxon>Ascomycota</taxon>
        <taxon>Pezizomycotina</taxon>
        <taxon>Eurotiomycetes</taxon>
        <taxon>Eurotiomycetidae</taxon>
        <taxon>Eurotiales</taxon>
        <taxon>Aspergillaceae</taxon>
        <taxon>Penicillium</taxon>
    </lineage>
</organism>
<dbReference type="PROSITE" id="PS50866">
    <property type="entry name" value="GOLD"/>
    <property type="match status" value="1"/>
</dbReference>
<feature type="region of interest" description="Disordered" evidence="8">
    <location>
        <begin position="290"/>
        <end position="327"/>
    </location>
</feature>
<dbReference type="InterPro" id="IPR041680">
    <property type="entry name" value="PH_8"/>
</dbReference>
<feature type="compositionally biased region" description="Low complexity" evidence="8">
    <location>
        <begin position="537"/>
        <end position="548"/>
    </location>
</feature>
<dbReference type="Gene3D" id="2.30.29.30">
    <property type="entry name" value="Pleckstrin-homology domain (PH domain)/Phosphotyrosine-binding domain (PTB)"/>
    <property type="match status" value="1"/>
</dbReference>
<name>A0A9W9G295_9EURO</name>
<evidence type="ECO:0000256" key="6">
    <source>
        <dbReference type="ARBA" id="ARBA00023055"/>
    </source>
</evidence>
<dbReference type="GO" id="GO:0035621">
    <property type="term" value="P:ER to Golgi ceramide transport"/>
    <property type="evidence" value="ECO:0007669"/>
    <property type="project" value="TreeGrafter"/>
</dbReference>
<evidence type="ECO:0000313" key="11">
    <source>
        <dbReference type="EMBL" id="KAJ5110786.1"/>
    </source>
</evidence>
<feature type="compositionally biased region" description="Polar residues" evidence="8">
    <location>
        <begin position="185"/>
        <end position="203"/>
    </location>
</feature>
<dbReference type="SUPFAM" id="SSF144000">
    <property type="entry name" value="Oxysterol-binding protein-like"/>
    <property type="match status" value="1"/>
</dbReference>
<reference evidence="11" key="2">
    <citation type="journal article" date="2023" name="IMA Fungus">
        <title>Comparative genomic study of the Penicillium genus elucidates a diverse pangenome and 15 lateral gene transfer events.</title>
        <authorList>
            <person name="Petersen C."/>
            <person name="Sorensen T."/>
            <person name="Nielsen M.R."/>
            <person name="Sondergaard T.E."/>
            <person name="Sorensen J.L."/>
            <person name="Fitzpatrick D.A."/>
            <person name="Frisvad J.C."/>
            <person name="Nielsen K.L."/>
        </authorList>
    </citation>
    <scope>NUCLEOTIDE SEQUENCE</scope>
    <source>
        <strain evidence="11">IBT 30761</strain>
    </source>
</reference>
<dbReference type="AlphaFoldDB" id="A0A9W9G295"/>
<feature type="region of interest" description="Disordered" evidence="8">
    <location>
        <begin position="154"/>
        <end position="212"/>
    </location>
</feature>
<dbReference type="PROSITE" id="PS50003">
    <property type="entry name" value="PH_DOMAIN"/>
    <property type="match status" value="1"/>
</dbReference>
<dbReference type="SUPFAM" id="SSF101576">
    <property type="entry name" value="Supernatant protein factor (SPF), C-terminal domain"/>
    <property type="match status" value="1"/>
</dbReference>
<feature type="domain" description="PH" evidence="9">
    <location>
        <begin position="199"/>
        <end position="293"/>
    </location>
</feature>
<dbReference type="Gene3D" id="2.60.120.680">
    <property type="entry name" value="GOLD domain"/>
    <property type="match status" value="1"/>
</dbReference>
<dbReference type="Gene3D" id="3.30.70.3490">
    <property type="match status" value="1"/>
</dbReference>
<dbReference type="GO" id="GO:0034727">
    <property type="term" value="P:piecemeal microautophagy of the nucleus"/>
    <property type="evidence" value="ECO:0007669"/>
    <property type="project" value="TreeGrafter"/>
</dbReference>
<evidence type="ECO:0000259" key="10">
    <source>
        <dbReference type="PROSITE" id="PS50866"/>
    </source>
</evidence>
<dbReference type="PANTHER" id="PTHR10972">
    <property type="entry name" value="OXYSTEROL-BINDING PROTEIN-RELATED"/>
    <property type="match status" value="1"/>
</dbReference>
<feature type="region of interest" description="Disordered" evidence="8">
    <location>
        <begin position="343"/>
        <end position="436"/>
    </location>
</feature>
<dbReference type="EMBL" id="JAPQKI010000002">
    <property type="protein sequence ID" value="KAJ5110786.1"/>
    <property type="molecule type" value="Genomic_DNA"/>
</dbReference>
<proteinExistence type="inferred from homology"/>
<keyword evidence="7" id="KW-0446">Lipid-binding</keyword>
<evidence type="ECO:0000256" key="5">
    <source>
        <dbReference type="ARBA" id="ARBA00022553"/>
    </source>
</evidence>
<dbReference type="GO" id="GO:0005829">
    <property type="term" value="C:cytosol"/>
    <property type="evidence" value="ECO:0007669"/>
    <property type="project" value="TreeGrafter"/>
</dbReference>
<dbReference type="Proteomes" id="UP001149074">
    <property type="component" value="Unassembled WGS sequence"/>
</dbReference>
<dbReference type="GO" id="GO:0032541">
    <property type="term" value="C:cortical endoplasmic reticulum"/>
    <property type="evidence" value="ECO:0007669"/>
    <property type="project" value="TreeGrafter"/>
</dbReference>
<dbReference type="GO" id="GO:0005886">
    <property type="term" value="C:plasma membrane"/>
    <property type="evidence" value="ECO:0007669"/>
    <property type="project" value="TreeGrafter"/>
</dbReference>
<dbReference type="Pfam" id="PF01237">
    <property type="entry name" value="Oxysterol_BP"/>
    <property type="match status" value="1"/>
</dbReference>
<evidence type="ECO:0000256" key="2">
    <source>
        <dbReference type="ARBA" id="ARBA00008842"/>
    </source>
</evidence>
<dbReference type="GO" id="GO:0097038">
    <property type="term" value="C:perinuclear endoplasmic reticulum"/>
    <property type="evidence" value="ECO:0007669"/>
    <property type="project" value="TreeGrafter"/>
</dbReference>
<dbReference type="InterPro" id="IPR037239">
    <property type="entry name" value="OSBP_sf"/>
</dbReference>
<dbReference type="InterPro" id="IPR000648">
    <property type="entry name" value="Oxysterol-bd"/>
</dbReference>
<feature type="compositionally biased region" description="Basic and acidic residues" evidence="8">
    <location>
        <begin position="343"/>
        <end position="352"/>
    </location>
</feature>